<dbReference type="KEGG" id="csci:HDCHBGLK_02985"/>
<dbReference type="OrthoDB" id="1907648at2"/>
<dbReference type="AlphaFoldDB" id="B0NAT8"/>
<gene>
    <name evidence="1" type="ORF">HDCHBGLK_02985</name>
</gene>
<keyword evidence="2" id="KW-1185">Reference proteome</keyword>
<evidence type="ECO:0000313" key="2">
    <source>
        <dbReference type="Proteomes" id="UP000289664"/>
    </source>
</evidence>
<dbReference type="STRING" id="411468.CLOSCI_00557"/>
<reference evidence="1 2" key="1">
    <citation type="journal article" date="2019" name="Appl. Environ. Microbiol.">
        <title>Clostridium scindens ATCC 35704: integration of nutritional requirements, the complete genome sequence, and global transcriptional responses to bile acids.</title>
        <authorList>
            <person name="Devendran S."/>
            <person name="Shrestha R."/>
            <person name="Alves J.M.P."/>
            <person name="Wolf P.G."/>
            <person name="Ly L."/>
            <person name="Hernandez A.G."/>
            <person name="Mendez-Garcia C."/>
            <person name="Inboden A."/>
            <person name="Wiley J."/>
            <person name="Paul O."/>
            <person name="Allen A."/>
            <person name="Springer E."/>
            <person name="Wright C.L."/>
            <person name="Fields C.J."/>
            <person name="Daniel S.L."/>
            <person name="Ridlon J.M."/>
        </authorList>
    </citation>
    <scope>NUCLEOTIDE SEQUENCE [LARGE SCALE GENOMIC DNA]</scope>
    <source>
        <strain evidence="1 2">ATCC 35704</strain>
    </source>
</reference>
<protein>
    <submittedName>
        <fullName evidence="1">Uncharacterized protein</fullName>
    </submittedName>
</protein>
<dbReference type="GeneID" id="62697171"/>
<dbReference type="Proteomes" id="UP000289664">
    <property type="component" value="Chromosome"/>
</dbReference>
<dbReference type="HOGENOM" id="CLU_2394605_0_0_9"/>
<evidence type="ECO:0000313" key="1">
    <source>
        <dbReference type="EMBL" id="QBF75574.1"/>
    </source>
</evidence>
<organism evidence="1 2">
    <name type="scientific">Clostridium scindens (strain ATCC 35704 / DSM 5676 / VPI 13733 / 19)</name>
    <dbReference type="NCBI Taxonomy" id="411468"/>
    <lineage>
        <taxon>Bacteria</taxon>
        <taxon>Bacillati</taxon>
        <taxon>Bacillota</taxon>
        <taxon>Clostridia</taxon>
        <taxon>Lachnospirales</taxon>
        <taxon>Lachnospiraceae</taxon>
    </lineage>
</organism>
<dbReference type="EMBL" id="CP036170">
    <property type="protein sequence ID" value="QBF75574.1"/>
    <property type="molecule type" value="Genomic_DNA"/>
</dbReference>
<dbReference type="RefSeq" id="WP_004606108.1">
    <property type="nucleotide sequence ID" value="NZ_CP036170.1"/>
</dbReference>
<proteinExistence type="predicted"/>
<name>B0NAT8_CLOS5</name>
<sequence length="93" mass="11239">MKKIIEGKIYDTEKAEVIFSFRRKYQDPIAWKPGYAFNTWEDARYLKTQKGTFLFYCKSRKDLKVVKEEEVKNVIERLDPDRFMELYGELEEG</sequence>
<accession>B0NAT8</accession>